<protein>
    <submittedName>
        <fullName evidence="1">Uncharacterized protein</fullName>
    </submittedName>
</protein>
<sequence length="56" mass="6617">MPQENQHDYYLRREQECRDAAERTSDPAIRQTHLNFAQLYADRIVTQPIPPHEGPI</sequence>
<name>A0ABS7PUT0_9SPHN</name>
<gene>
    <name evidence="1" type="ORF">K7G82_22180</name>
</gene>
<proteinExistence type="predicted"/>
<evidence type="ECO:0000313" key="1">
    <source>
        <dbReference type="EMBL" id="MBY8825028.1"/>
    </source>
</evidence>
<comment type="caution">
    <text evidence="1">The sequence shown here is derived from an EMBL/GenBank/DDBJ whole genome shotgun (WGS) entry which is preliminary data.</text>
</comment>
<organism evidence="1 2">
    <name type="scientific">Sphingomonas colocasiae</name>
    <dbReference type="NCBI Taxonomy" id="1848973"/>
    <lineage>
        <taxon>Bacteria</taxon>
        <taxon>Pseudomonadati</taxon>
        <taxon>Pseudomonadota</taxon>
        <taxon>Alphaproteobacteria</taxon>
        <taxon>Sphingomonadales</taxon>
        <taxon>Sphingomonadaceae</taxon>
        <taxon>Sphingomonas</taxon>
    </lineage>
</organism>
<evidence type="ECO:0000313" key="2">
    <source>
        <dbReference type="Proteomes" id="UP000706039"/>
    </source>
</evidence>
<dbReference type="EMBL" id="JAINVV010000011">
    <property type="protein sequence ID" value="MBY8825028.1"/>
    <property type="molecule type" value="Genomic_DNA"/>
</dbReference>
<reference evidence="1 2" key="1">
    <citation type="submission" date="2021-08" db="EMBL/GenBank/DDBJ databases">
        <authorList>
            <person name="Tuo L."/>
        </authorList>
    </citation>
    <scope>NUCLEOTIDE SEQUENCE [LARGE SCALE GENOMIC DNA]</scope>
    <source>
        <strain evidence="1 2">JCM 31229</strain>
    </source>
</reference>
<dbReference type="RefSeq" id="WP_222992136.1">
    <property type="nucleotide sequence ID" value="NZ_JAINVV010000011.1"/>
</dbReference>
<accession>A0ABS7PUT0</accession>
<keyword evidence="2" id="KW-1185">Reference proteome</keyword>
<dbReference type="Proteomes" id="UP000706039">
    <property type="component" value="Unassembled WGS sequence"/>
</dbReference>